<accession>A0AC35FYQ5</accession>
<name>A0AC35FYQ5_9BILA</name>
<dbReference type="Proteomes" id="UP000887580">
    <property type="component" value="Unplaced"/>
</dbReference>
<evidence type="ECO:0000313" key="1">
    <source>
        <dbReference type="Proteomes" id="UP000887580"/>
    </source>
</evidence>
<organism evidence="1 2">
    <name type="scientific">Panagrolaimus sp. PS1159</name>
    <dbReference type="NCBI Taxonomy" id="55785"/>
    <lineage>
        <taxon>Eukaryota</taxon>
        <taxon>Metazoa</taxon>
        <taxon>Ecdysozoa</taxon>
        <taxon>Nematoda</taxon>
        <taxon>Chromadorea</taxon>
        <taxon>Rhabditida</taxon>
        <taxon>Tylenchina</taxon>
        <taxon>Panagrolaimomorpha</taxon>
        <taxon>Panagrolaimoidea</taxon>
        <taxon>Panagrolaimidae</taxon>
        <taxon>Panagrolaimus</taxon>
    </lineage>
</organism>
<evidence type="ECO:0000313" key="2">
    <source>
        <dbReference type="WBParaSite" id="PS1159_v2.g22213.t1"/>
    </source>
</evidence>
<dbReference type="WBParaSite" id="PS1159_v2.g22213.t1">
    <property type="protein sequence ID" value="PS1159_v2.g22213.t1"/>
    <property type="gene ID" value="PS1159_v2.g22213"/>
</dbReference>
<sequence>MSSDELEMAKQSFLGSINYLKRMTKCDFNDITNFYSAGYDFARLTRFHSAEFTLDQKEKEEFINNFPIALEKATGLTRGLYNNMSPESMNELKALRSQIVFIKTDFTNLYSRISNNEKSIQELKKSIEELQKEENNIESYLMNWSASDGEGMNDPDDVPNLNGVPESHDWWTQENRNLWKTKNS</sequence>
<protein>
    <submittedName>
        <fullName evidence="2">Uncharacterized protein</fullName>
    </submittedName>
</protein>
<proteinExistence type="predicted"/>
<reference evidence="2" key="1">
    <citation type="submission" date="2022-11" db="UniProtKB">
        <authorList>
            <consortium name="WormBaseParasite"/>
        </authorList>
    </citation>
    <scope>IDENTIFICATION</scope>
</reference>